<evidence type="ECO:0000256" key="2">
    <source>
        <dbReference type="ARBA" id="ARBA00022801"/>
    </source>
</evidence>
<dbReference type="GO" id="GO:0019693">
    <property type="term" value="P:ribose phosphate metabolic process"/>
    <property type="evidence" value="ECO:0007669"/>
    <property type="project" value="TreeGrafter"/>
</dbReference>
<dbReference type="GO" id="GO:0006753">
    <property type="term" value="P:nucleoside phosphate metabolic process"/>
    <property type="evidence" value="ECO:0007669"/>
    <property type="project" value="TreeGrafter"/>
</dbReference>
<protein>
    <submittedName>
        <fullName evidence="4">NUDIX hydrolase</fullName>
    </submittedName>
</protein>
<keyword evidence="2 4" id="KW-0378">Hydrolase</keyword>
<dbReference type="PROSITE" id="PS51462">
    <property type="entry name" value="NUDIX"/>
    <property type="match status" value="1"/>
</dbReference>
<dbReference type="RefSeq" id="WP_212507170.1">
    <property type="nucleotide sequence ID" value="NZ_CP060696.1"/>
</dbReference>
<dbReference type="Pfam" id="PF00293">
    <property type="entry name" value="NUDIX"/>
    <property type="match status" value="1"/>
</dbReference>
<dbReference type="SUPFAM" id="SSF55811">
    <property type="entry name" value="Nudix"/>
    <property type="match status" value="1"/>
</dbReference>
<dbReference type="EMBL" id="CP060696">
    <property type="protein sequence ID" value="QNO18106.1"/>
    <property type="molecule type" value="Genomic_DNA"/>
</dbReference>
<dbReference type="GO" id="GO:0016787">
    <property type="term" value="F:hydrolase activity"/>
    <property type="evidence" value="ECO:0007669"/>
    <property type="project" value="UniProtKB-KW"/>
</dbReference>
<evidence type="ECO:0000313" key="5">
    <source>
        <dbReference type="Proteomes" id="UP000516046"/>
    </source>
</evidence>
<evidence type="ECO:0000256" key="1">
    <source>
        <dbReference type="ARBA" id="ARBA00001946"/>
    </source>
</evidence>
<feature type="domain" description="Nudix hydrolase" evidence="3">
    <location>
        <begin position="40"/>
        <end position="168"/>
    </location>
</feature>
<organism evidence="4 5">
    <name type="scientific">Caproicibacterium amylolyticum</name>
    <dbReference type="NCBI Taxonomy" id="2766537"/>
    <lineage>
        <taxon>Bacteria</taxon>
        <taxon>Bacillati</taxon>
        <taxon>Bacillota</taxon>
        <taxon>Clostridia</taxon>
        <taxon>Eubacteriales</taxon>
        <taxon>Oscillospiraceae</taxon>
        <taxon>Caproicibacterium</taxon>
    </lineage>
</organism>
<reference evidence="4 5" key="1">
    <citation type="submission" date="2020-08" db="EMBL/GenBank/DDBJ databases">
        <authorList>
            <person name="Ren C."/>
            <person name="Gu Y."/>
            <person name="Xu Y."/>
        </authorList>
    </citation>
    <scope>NUCLEOTIDE SEQUENCE [LARGE SCALE GENOMIC DNA]</scope>
    <source>
        <strain evidence="4 5">LBM18003</strain>
    </source>
</reference>
<dbReference type="InterPro" id="IPR000086">
    <property type="entry name" value="NUDIX_hydrolase_dom"/>
</dbReference>
<comment type="cofactor">
    <cofactor evidence="1">
        <name>Mg(2+)</name>
        <dbReference type="ChEBI" id="CHEBI:18420"/>
    </cofactor>
</comment>
<evidence type="ECO:0000259" key="3">
    <source>
        <dbReference type="PROSITE" id="PS51462"/>
    </source>
</evidence>
<dbReference type="GO" id="GO:0005829">
    <property type="term" value="C:cytosol"/>
    <property type="evidence" value="ECO:0007669"/>
    <property type="project" value="TreeGrafter"/>
</dbReference>
<proteinExistence type="predicted"/>
<sequence>MELTEKTLKQNFVHHGRILQMHVDKVQLEDGRTSTRECVDHPGGVSVAALTQQDEILLVRQFRYPYGEVVVETPAGKLDPGEDPLTACKREQKEETGTVADSYIPLSVMYPSPGYTNEKLYLYACRITEEGSQQLDDGEFLEVDRVPLAEAVALVERGEIHDAKTQVLILRAAQLVRDNLI</sequence>
<keyword evidence="5" id="KW-1185">Reference proteome</keyword>
<evidence type="ECO:0000313" key="4">
    <source>
        <dbReference type="EMBL" id="QNO18106.1"/>
    </source>
</evidence>
<dbReference type="Gene3D" id="3.90.79.10">
    <property type="entry name" value="Nucleoside Triphosphate Pyrophosphohydrolase"/>
    <property type="match status" value="1"/>
</dbReference>
<name>A0A7G9WHE4_9FIRM</name>
<dbReference type="InterPro" id="IPR015797">
    <property type="entry name" value="NUDIX_hydrolase-like_dom_sf"/>
</dbReference>
<gene>
    <name evidence="4" type="ORF">H6X83_00065</name>
</gene>
<dbReference type="KEGG" id="caml:H6X83_00065"/>
<dbReference type="PANTHER" id="PTHR11839:SF18">
    <property type="entry name" value="NUDIX HYDROLASE DOMAIN-CONTAINING PROTEIN"/>
    <property type="match status" value="1"/>
</dbReference>
<dbReference type="AlphaFoldDB" id="A0A7G9WHE4"/>
<dbReference type="Proteomes" id="UP000516046">
    <property type="component" value="Chromosome"/>
</dbReference>
<dbReference type="PANTHER" id="PTHR11839">
    <property type="entry name" value="UDP/ADP-SUGAR PYROPHOSPHATASE"/>
    <property type="match status" value="1"/>
</dbReference>
<accession>A0A7G9WHE4</accession>